<dbReference type="RefSeq" id="WP_013876081.1">
    <property type="nucleotide sequence ID" value="NC_015659.1"/>
</dbReference>
<dbReference type="HOGENOM" id="CLU_521410_0_0_2"/>
<dbReference type="AlphaFoldDB" id="F8DEV3"/>
<dbReference type="GO" id="GO:0004252">
    <property type="term" value="F:serine-type endopeptidase activity"/>
    <property type="evidence" value="ECO:0007669"/>
    <property type="project" value="UniProtKB-UniRule"/>
</dbReference>
<keyword evidence="8" id="KW-1185">Reference proteome</keyword>
<evidence type="ECO:0000259" key="6">
    <source>
        <dbReference type="Pfam" id="PF00082"/>
    </source>
</evidence>
<feature type="domain" description="Peptidase S8/S53" evidence="6">
    <location>
        <begin position="214"/>
        <end position="449"/>
    </location>
</feature>
<dbReference type="PRINTS" id="PR00723">
    <property type="entry name" value="SUBTILISIN"/>
</dbReference>
<dbReference type="OrthoDB" id="341609at2157"/>
<evidence type="ECO:0000313" key="7">
    <source>
        <dbReference type="EMBL" id="AEH39543.1"/>
    </source>
</evidence>
<feature type="active site" description="Charge relay system" evidence="5">
    <location>
        <position position="429"/>
    </location>
</feature>
<evidence type="ECO:0000256" key="1">
    <source>
        <dbReference type="ARBA" id="ARBA00011073"/>
    </source>
</evidence>
<dbReference type="KEGG" id="hxa:Halxa_0304"/>
<dbReference type="InterPro" id="IPR050131">
    <property type="entry name" value="Peptidase_S8_subtilisin-like"/>
</dbReference>
<sequence length="522" mass="54492">MYRRDLLRKSGATAVAITSPAFIGPLSGPIGSSETLTAFAAARNAGIKTYGDDNPSFLIPYEPAEDGEESQQRKSIREYVTSNDGRILRDLESVGMLAVSVPWDAVGRQSRFGLKYWSGGFDKLDYVEYADANAVLSRPETVNEFATSSEVSHDLNLRESASMAISGTSSPNLDGLAFDGDAPEATLTEARDLVRASDTFLSGIDTSGTIAESIDTGANDESVFEDSSGTLRFLDPSTGYAKDGDPTVGADGPSAVADGDGHGSWVTGCIAGSNGFGQSADILVAKSLGDGGSGEVKDIAAGIELAVAESADVVCLSLGSPQWSQSLADALEEAWNAGVFPVVAVGNDRYATTFVASPASDDNAFGVNATNVPESGDRDDAKIAYFGNVGPHPGNFDLSDGESRDATPKLAAPGMNVRVEPFGVKSGTSMAAPMVAGGALVLAAEGYDNEEIWDRLTACAYPIPNAGVTETEYGLLDVEAAVNGHEYEDSQEDVRNEAAIARDEFNRGYAEVRGRTLGGLFS</sequence>
<keyword evidence="2 5" id="KW-0645">Protease</keyword>
<dbReference type="PROSITE" id="PS51892">
    <property type="entry name" value="SUBTILASE"/>
    <property type="match status" value="1"/>
</dbReference>
<evidence type="ECO:0000256" key="2">
    <source>
        <dbReference type="ARBA" id="ARBA00022670"/>
    </source>
</evidence>
<reference evidence="8" key="1">
    <citation type="journal article" date="2012" name="Stand. Genomic Sci.">
        <title>Complete genome sequence of Halopiger xanaduensis type strain (SH-6(T)).</title>
        <authorList>
            <person name="Anderson I."/>
            <person name="Tindall B.J."/>
            <person name="Rohde M."/>
            <person name="Lucas S."/>
            <person name="Han J."/>
            <person name="Lapidus A."/>
            <person name="Cheng J.F."/>
            <person name="Goodwin L."/>
            <person name="Pitluck S."/>
            <person name="Peters L."/>
            <person name="Pati A."/>
            <person name="Mikhailova N."/>
            <person name="Pagani I."/>
            <person name="Teshima H."/>
            <person name="Han C."/>
            <person name="Tapia R."/>
            <person name="Land M."/>
            <person name="Woyke T."/>
            <person name="Klenk H.P."/>
            <person name="Kyrpides N."/>
            <person name="Ivanova N."/>
        </authorList>
    </citation>
    <scope>NUCLEOTIDE SEQUENCE [LARGE SCALE GENOMIC DNA]</scope>
    <source>
        <strain evidence="8">DSM 18323 / JCM 14033 / SH-6</strain>
        <plasmid evidence="8">Plasmid pHALXA03</plasmid>
    </source>
</reference>
<geneLocation type="plasmid" evidence="7 8">
    <name>pHALXA03</name>
</geneLocation>
<comment type="similarity">
    <text evidence="1 5">Belongs to the peptidase S8 family.</text>
</comment>
<proteinExistence type="inferred from homology"/>
<keyword evidence="4 5" id="KW-0720">Serine protease</keyword>
<dbReference type="PROSITE" id="PS00138">
    <property type="entry name" value="SUBTILASE_SER"/>
    <property type="match status" value="1"/>
</dbReference>
<dbReference type="InterPro" id="IPR015500">
    <property type="entry name" value="Peptidase_S8_subtilisin-rel"/>
</dbReference>
<keyword evidence="3 5" id="KW-0378">Hydrolase</keyword>
<dbReference type="InterPro" id="IPR023828">
    <property type="entry name" value="Peptidase_S8_Ser-AS"/>
</dbReference>
<evidence type="ECO:0000313" key="8">
    <source>
        <dbReference type="Proteomes" id="UP000006794"/>
    </source>
</evidence>
<keyword evidence="7" id="KW-0614">Plasmid</keyword>
<evidence type="ECO:0000256" key="3">
    <source>
        <dbReference type="ARBA" id="ARBA00022801"/>
    </source>
</evidence>
<dbReference type="InterPro" id="IPR000209">
    <property type="entry name" value="Peptidase_S8/S53_dom"/>
</dbReference>
<dbReference type="Gene3D" id="3.40.50.200">
    <property type="entry name" value="Peptidase S8/S53 domain"/>
    <property type="match status" value="1"/>
</dbReference>
<evidence type="ECO:0000256" key="4">
    <source>
        <dbReference type="ARBA" id="ARBA00022825"/>
    </source>
</evidence>
<accession>F8DEV3</accession>
<organism evidence="7 8">
    <name type="scientific">Halopiger xanaduensis (strain DSM 18323 / JCM 14033 / SH-6)</name>
    <dbReference type="NCBI Taxonomy" id="797210"/>
    <lineage>
        <taxon>Archaea</taxon>
        <taxon>Methanobacteriati</taxon>
        <taxon>Methanobacteriota</taxon>
        <taxon>Stenosarchaea group</taxon>
        <taxon>Halobacteria</taxon>
        <taxon>Halobacteriales</taxon>
        <taxon>Natrialbaceae</taxon>
        <taxon>Halopiger</taxon>
    </lineage>
</organism>
<dbReference type="GO" id="GO:0006508">
    <property type="term" value="P:proteolysis"/>
    <property type="evidence" value="ECO:0007669"/>
    <property type="project" value="UniProtKB-KW"/>
</dbReference>
<dbReference type="EMBL" id="CP002842">
    <property type="protein sequence ID" value="AEH39543.1"/>
    <property type="molecule type" value="Genomic_DNA"/>
</dbReference>
<dbReference type="SUPFAM" id="SSF52743">
    <property type="entry name" value="Subtilisin-like"/>
    <property type="match status" value="1"/>
</dbReference>
<dbReference type="PANTHER" id="PTHR43806:SF11">
    <property type="entry name" value="CEREVISIN-RELATED"/>
    <property type="match status" value="1"/>
</dbReference>
<feature type="active site" description="Charge relay system" evidence="5">
    <location>
        <position position="262"/>
    </location>
</feature>
<dbReference type="Pfam" id="PF00082">
    <property type="entry name" value="Peptidase_S8"/>
    <property type="match status" value="1"/>
</dbReference>
<gene>
    <name evidence="7" type="ordered locus">Halxa_0304</name>
</gene>
<dbReference type="InterPro" id="IPR036852">
    <property type="entry name" value="Peptidase_S8/S53_dom_sf"/>
</dbReference>
<dbReference type="PANTHER" id="PTHR43806">
    <property type="entry name" value="PEPTIDASE S8"/>
    <property type="match status" value="1"/>
</dbReference>
<evidence type="ECO:0000256" key="5">
    <source>
        <dbReference type="PROSITE-ProRule" id="PRU01240"/>
    </source>
</evidence>
<dbReference type="Proteomes" id="UP000006794">
    <property type="component" value="Plasmid pHALXA03"/>
</dbReference>
<protein>
    <submittedName>
        <fullName evidence="7">Peptidase S8 and S53 subtilisin kexin sedolisin</fullName>
    </submittedName>
</protein>
<name>F8DEV3_HALXS</name>
<dbReference type="GeneID" id="10795657"/>
<feature type="active site" description="Charge relay system" evidence="5">
    <location>
        <position position="215"/>
    </location>
</feature>